<comment type="caution">
    <text evidence="8">The sequence shown here is derived from an EMBL/GenBank/DDBJ whole genome shotgun (WGS) entry which is preliminary data.</text>
</comment>
<organism evidence="8 9">
    <name type="scientific">Sphingobium wenxiniae (strain DSM 21828 / CGMCC 1.7748 / JZ-1)</name>
    <dbReference type="NCBI Taxonomy" id="595605"/>
    <lineage>
        <taxon>Bacteria</taxon>
        <taxon>Pseudomonadati</taxon>
        <taxon>Pseudomonadota</taxon>
        <taxon>Alphaproteobacteria</taxon>
        <taxon>Sphingomonadales</taxon>
        <taxon>Sphingomonadaceae</taxon>
        <taxon>Sphingobium</taxon>
    </lineage>
</organism>
<evidence type="ECO:0000313" key="8">
    <source>
        <dbReference type="EMBL" id="TWH86717.1"/>
    </source>
</evidence>
<keyword evidence="5 6" id="KW-0472">Membrane</keyword>
<evidence type="ECO:0000256" key="5">
    <source>
        <dbReference type="ARBA" id="ARBA00023136"/>
    </source>
</evidence>
<feature type="transmembrane region" description="Helical" evidence="6">
    <location>
        <begin position="112"/>
        <end position="132"/>
    </location>
</feature>
<feature type="transmembrane region" description="Helical" evidence="6">
    <location>
        <begin position="87"/>
        <end position="106"/>
    </location>
</feature>
<dbReference type="InterPro" id="IPR000620">
    <property type="entry name" value="EamA_dom"/>
</dbReference>
<dbReference type="PANTHER" id="PTHR32322">
    <property type="entry name" value="INNER MEMBRANE TRANSPORTER"/>
    <property type="match status" value="1"/>
</dbReference>
<comment type="subcellular location">
    <subcellularLocation>
        <location evidence="1">Membrane</location>
        <topology evidence="1">Multi-pass membrane protein</topology>
    </subcellularLocation>
</comment>
<feature type="transmembrane region" description="Helical" evidence="6">
    <location>
        <begin position="163"/>
        <end position="182"/>
    </location>
</feature>
<comment type="similarity">
    <text evidence="2">Belongs to the EamA transporter family.</text>
</comment>
<proteinExistence type="inferred from homology"/>
<dbReference type="Pfam" id="PF00892">
    <property type="entry name" value="EamA"/>
    <property type="match status" value="1"/>
</dbReference>
<dbReference type="InterPro" id="IPR037185">
    <property type="entry name" value="EmrE-like"/>
</dbReference>
<evidence type="ECO:0000256" key="4">
    <source>
        <dbReference type="ARBA" id="ARBA00022989"/>
    </source>
</evidence>
<feature type="transmembrane region" description="Helical" evidence="6">
    <location>
        <begin position="28"/>
        <end position="48"/>
    </location>
</feature>
<feature type="transmembrane region" description="Helical" evidence="6">
    <location>
        <begin position="139"/>
        <end position="157"/>
    </location>
</feature>
<evidence type="ECO:0000256" key="2">
    <source>
        <dbReference type="ARBA" id="ARBA00007362"/>
    </source>
</evidence>
<protein>
    <submittedName>
        <fullName evidence="8">Inner membrane transporter RhtA</fullName>
    </submittedName>
</protein>
<keyword evidence="3 6" id="KW-0812">Transmembrane</keyword>
<dbReference type="EMBL" id="VLKK01000049">
    <property type="protein sequence ID" value="TWH86717.1"/>
    <property type="molecule type" value="Genomic_DNA"/>
</dbReference>
<name>A0A562JU52_SPHWJ</name>
<feature type="transmembrane region" description="Helical" evidence="6">
    <location>
        <begin position="219"/>
        <end position="241"/>
    </location>
</feature>
<gene>
    <name evidence="8" type="ORF">IQ35_04038</name>
</gene>
<dbReference type="Proteomes" id="UP000316624">
    <property type="component" value="Unassembled WGS sequence"/>
</dbReference>
<feature type="transmembrane region" description="Helical" evidence="6">
    <location>
        <begin position="194"/>
        <end position="213"/>
    </location>
</feature>
<reference evidence="8 9" key="1">
    <citation type="journal article" date="2015" name="Stand. Genomic Sci.">
        <title>Genomic Encyclopedia of Bacterial and Archaeal Type Strains, Phase III: the genomes of soil and plant-associated and newly described type strains.</title>
        <authorList>
            <person name="Whitman W.B."/>
            <person name="Woyke T."/>
            <person name="Klenk H.P."/>
            <person name="Zhou Y."/>
            <person name="Lilburn T.G."/>
            <person name="Beck B.J."/>
            <person name="De Vos P."/>
            <person name="Vandamme P."/>
            <person name="Eisen J.A."/>
            <person name="Garrity G."/>
            <person name="Hugenholtz P."/>
            <person name="Kyrpides N.C."/>
        </authorList>
    </citation>
    <scope>NUCLEOTIDE SEQUENCE [LARGE SCALE GENOMIC DNA]</scope>
    <source>
        <strain evidence="8 9">CGMCC 1.7748</strain>
    </source>
</reference>
<accession>A0A562JU52</accession>
<dbReference type="SUPFAM" id="SSF103481">
    <property type="entry name" value="Multidrug resistance efflux transporter EmrE"/>
    <property type="match status" value="1"/>
</dbReference>
<evidence type="ECO:0000259" key="7">
    <source>
        <dbReference type="Pfam" id="PF00892"/>
    </source>
</evidence>
<feature type="transmembrane region" description="Helical" evidence="6">
    <location>
        <begin position="54"/>
        <end position="75"/>
    </location>
</feature>
<dbReference type="PANTHER" id="PTHR32322:SF2">
    <property type="entry name" value="EAMA DOMAIN-CONTAINING PROTEIN"/>
    <property type="match status" value="1"/>
</dbReference>
<evidence type="ECO:0000256" key="6">
    <source>
        <dbReference type="SAM" id="Phobius"/>
    </source>
</evidence>
<feature type="transmembrane region" description="Helical" evidence="6">
    <location>
        <begin position="280"/>
        <end position="299"/>
    </location>
</feature>
<evidence type="ECO:0000313" key="9">
    <source>
        <dbReference type="Proteomes" id="UP000316624"/>
    </source>
</evidence>
<evidence type="ECO:0000256" key="1">
    <source>
        <dbReference type="ARBA" id="ARBA00004141"/>
    </source>
</evidence>
<sequence>MFSEATTRPCGVMIETARSSSTRPSAPLIGAGAVVASLAAQNVGAAFAKHLFPVVGAYGVTGLRIALAALLLLTLRRPWRRMPARAIVPALVAYGAMLGLMNLLIYQAFARLPIGVATGIEVLGPLAVVLWGSRARRDLAWFAAAVTGLVLLLPLRAGAALDPLGLAFAGGAAACWALYIVYGKRVSDTLGGDAVAWGMVIAAAINVPIGAVAAGPALLTPWVLGIGFVVAVLSSALPYSLEMEAMRRLPAHVFGILLSAAPAVAALAGFVVLGEMLTPIQWFAILLIMVASAGSAMAASRPRAPAT</sequence>
<feature type="transmembrane region" description="Helical" evidence="6">
    <location>
        <begin position="253"/>
        <end position="274"/>
    </location>
</feature>
<dbReference type="GO" id="GO:0016020">
    <property type="term" value="C:membrane"/>
    <property type="evidence" value="ECO:0007669"/>
    <property type="project" value="UniProtKB-SubCell"/>
</dbReference>
<keyword evidence="4 6" id="KW-1133">Transmembrane helix</keyword>
<evidence type="ECO:0000256" key="3">
    <source>
        <dbReference type="ARBA" id="ARBA00022692"/>
    </source>
</evidence>
<feature type="domain" description="EamA" evidence="7">
    <location>
        <begin position="164"/>
        <end position="293"/>
    </location>
</feature>
<keyword evidence="9" id="KW-1185">Reference proteome</keyword>
<dbReference type="AlphaFoldDB" id="A0A562JU52"/>
<dbReference type="InterPro" id="IPR050638">
    <property type="entry name" value="AA-Vitamin_Transporters"/>
</dbReference>